<dbReference type="InterPro" id="IPR041492">
    <property type="entry name" value="HAD_2"/>
</dbReference>
<dbReference type="GO" id="GO:0008967">
    <property type="term" value="F:phosphoglycolate phosphatase activity"/>
    <property type="evidence" value="ECO:0007669"/>
    <property type="project" value="TreeGrafter"/>
</dbReference>
<dbReference type="InterPro" id="IPR050155">
    <property type="entry name" value="HAD-like_hydrolase_sf"/>
</dbReference>
<dbReference type="InterPro" id="IPR023214">
    <property type="entry name" value="HAD_sf"/>
</dbReference>
<dbReference type="PANTHER" id="PTHR43434:SF13">
    <property type="entry name" value="PHOSPHOGLYCOLATE PHOSPHATASE"/>
    <property type="match status" value="1"/>
</dbReference>
<dbReference type="Gene3D" id="1.10.150.240">
    <property type="entry name" value="Putative phosphatase, domain 2"/>
    <property type="match status" value="1"/>
</dbReference>
<proteinExistence type="predicted"/>
<dbReference type="Pfam" id="PF13419">
    <property type="entry name" value="HAD_2"/>
    <property type="match status" value="1"/>
</dbReference>
<evidence type="ECO:0000313" key="3">
    <source>
        <dbReference type="EMBL" id="MBD1378783.1"/>
    </source>
</evidence>
<comment type="caution">
    <text evidence="3">The sequence shown here is derived from an EMBL/GenBank/DDBJ whole genome shotgun (WGS) entry which is preliminary data.</text>
</comment>
<evidence type="ECO:0000256" key="1">
    <source>
        <dbReference type="ARBA" id="ARBA00022801"/>
    </source>
</evidence>
<dbReference type="InterPro" id="IPR006439">
    <property type="entry name" value="HAD-SF_hydro_IA"/>
</dbReference>
<dbReference type="SFLD" id="SFLDG01129">
    <property type="entry name" value="C1.5:_HAD__Beta-PGM__Phosphata"/>
    <property type="match status" value="1"/>
</dbReference>
<keyword evidence="1 3" id="KW-0378">Hydrolase</keyword>
<dbReference type="GO" id="GO:0006281">
    <property type="term" value="P:DNA repair"/>
    <property type="evidence" value="ECO:0007669"/>
    <property type="project" value="TreeGrafter"/>
</dbReference>
<protein>
    <submittedName>
        <fullName evidence="3">HAD-IA family hydrolase</fullName>
    </submittedName>
</protein>
<reference evidence="3" key="1">
    <citation type="submission" date="2020-09" db="EMBL/GenBank/DDBJ databases">
        <title>A novel bacterium of genus Bacillus, isolated from South China Sea.</title>
        <authorList>
            <person name="Huang H."/>
            <person name="Mo K."/>
            <person name="Hu Y."/>
        </authorList>
    </citation>
    <scope>NUCLEOTIDE SEQUENCE</scope>
    <source>
        <strain evidence="3">IB182487</strain>
    </source>
</reference>
<organism evidence="3 4">
    <name type="scientific">Metabacillus arenae</name>
    <dbReference type="NCBI Taxonomy" id="2771434"/>
    <lineage>
        <taxon>Bacteria</taxon>
        <taxon>Bacillati</taxon>
        <taxon>Bacillota</taxon>
        <taxon>Bacilli</taxon>
        <taxon>Bacillales</taxon>
        <taxon>Bacillaceae</taxon>
        <taxon>Metabacillus</taxon>
    </lineage>
</organism>
<dbReference type="RefSeq" id="WP_191154821.1">
    <property type="nucleotide sequence ID" value="NZ_JACXAI010000001.1"/>
</dbReference>
<sequence length="213" mass="24610">MEKYILLDFDGTFADSKNVVFTIYNTLAEKHNFKKVVLKDVNTLKKWSIKKSCEFLNIPLYKLPVLAAEFAKLYYSSLKEISPITGMKEVLAQLDIAEYKLVFISSNTKKNIKEFLACNELHGIFNILCSNNIFGKDKIIQKFMKSHNLTKTDVLYVGDEIRDIKACKKSNIDIIWVEWGYDDLKTAIKEEPAYIAKKPEDILKIAEFVFNND</sequence>
<dbReference type="GO" id="GO:0005829">
    <property type="term" value="C:cytosol"/>
    <property type="evidence" value="ECO:0007669"/>
    <property type="project" value="TreeGrafter"/>
</dbReference>
<keyword evidence="2" id="KW-0460">Magnesium</keyword>
<dbReference type="SFLD" id="SFLDS00003">
    <property type="entry name" value="Haloacid_Dehalogenase"/>
    <property type="match status" value="1"/>
</dbReference>
<dbReference type="Gene3D" id="3.40.50.1000">
    <property type="entry name" value="HAD superfamily/HAD-like"/>
    <property type="match status" value="1"/>
</dbReference>
<evidence type="ECO:0000256" key="2">
    <source>
        <dbReference type="ARBA" id="ARBA00022842"/>
    </source>
</evidence>
<dbReference type="NCBIfam" id="TIGR01549">
    <property type="entry name" value="HAD-SF-IA-v1"/>
    <property type="match status" value="1"/>
</dbReference>
<dbReference type="InterPro" id="IPR036412">
    <property type="entry name" value="HAD-like_sf"/>
</dbReference>
<keyword evidence="4" id="KW-1185">Reference proteome</keyword>
<name>A0A926RUP9_9BACI</name>
<dbReference type="EMBL" id="JACXAI010000001">
    <property type="protein sequence ID" value="MBD1378783.1"/>
    <property type="molecule type" value="Genomic_DNA"/>
</dbReference>
<dbReference type="Proteomes" id="UP000626844">
    <property type="component" value="Unassembled WGS sequence"/>
</dbReference>
<dbReference type="PANTHER" id="PTHR43434">
    <property type="entry name" value="PHOSPHOGLYCOLATE PHOSPHATASE"/>
    <property type="match status" value="1"/>
</dbReference>
<dbReference type="InterPro" id="IPR023198">
    <property type="entry name" value="PGP-like_dom2"/>
</dbReference>
<dbReference type="SUPFAM" id="SSF56784">
    <property type="entry name" value="HAD-like"/>
    <property type="match status" value="1"/>
</dbReference>
<accession>A0A926RUP9</accession>
<dbReference type="AlphaFoldDB" id="A0A926RUP9"/>
<gene>
    <name evidence="3" type="ORF">IC621_00945</name>
</gene>
<evidence type="ECO:0000313" key="4">
    <source>
        <dbReference type="Proteomes" id="UP000626844"/>
    </source>
</evidence>